<organism evidence="2 3">
    <name type="scientific">Phomopsis amygdali</name>
    <name type="common">Fusicoccum amygdali</name>
    <dbReference type="NCBI Taxonomy" id="1214568"/>
    <lineage>
        <taxon>Eukaryota</taxon>
        <taxon>Fungi</taxon>
        <taxon>Dikarya</taxon>
        <taxon>Ascomycota</taxon>
        <taxon>Pezizomycotina</taxon>
        <taxon>Sordariomycetes</taxon>
        <taxon>Sordariomycetidae</taxon>
        <taxon>Diaporthales</taxon>
        <taxon>Diaporthaceae</taxon>
        <taxon>Diaporthe</taxon>
    </lineage>
</organism>
<dbReference type="EMBL" id="JAUJFL010000006">
    <property type="protein sequence ID" value="KAK2600375.1"/>
    <property type="molecule type" value="Genomic_DNA"/>
</dbReference>
<comment type="caution">
    <text evidence="2">The sequence shown here is derived from an EMBL/GenBank/DDBJ whole genome shotgun (WGS) entry which is preliminary data.</text>
</comment>
<feature type="compositionally biased region" description="Acidic residues" evidence="1">
    <location>
        <begin position="990"/>
        <end position="1037"/>
    </location>
</feature>
<evidence type="ECO:0000313" key="3">
    <source>
        <dbReference type="Proteomes" id="UP001265746"/>
    </source>
</evidence>
<reference evidence="2" key="1">
    <citation type="submission" date="2023-06" db="EMBL/GenBank/DDBJ databases">
        <authorList>
            <person name="Noh H."/>
        </authorList>
    </citation>
    <scope>NUCLEOTIDE SEQUENCE</scope>
    <source>
        <strain evidence="2">DUCC20226</strain>
    </source>
</reference>
<feature type="region of interest" description="Disordered" evidence="1">
    <location>
        <begin position="884"/>
        <end position="1037"/>
    </location>
</feature>
<feature type="compositionally biased region" description="Low complexity" evidence="1">
    <location>
        <begin position="18"/>
        <end position="28"/>
    </location>
</feature>
<protein>
    <submittedName>
        <fullName evidence="2">Uncharacterized protein</fullName>
    </submittedName>
</protein>
<feature type="compositionally biased region" description="Polar residues" evidence="1">
    <location>
        <begin position="932"/>
        <end position="941"/>
    </location>
</feature>
<proteinExistence type="predicted"/>
<gene>
    <name evidence="2" type="ORF">N8I77_009913</name>
</gene>
<feature type="compositionally biased region" description="Polar residues" evidence="1">
    <location>
        <begin position="963"/>
        <end position="986"/>
    </location>
</feature>
<evidence type="ECO:0000313" key="2">
    <source>
        <dbReference type="EMBL" id="KAK2600375.1"/>
    </source>
</evidence>
<feature type="compositionally biased region" description="Acidic residues" evidence="1">
    <location>
        <begin position="277"/>
        <end position="289"/>
    </location>
</feature>
<name>A0AAD9S5X3_PHOAM</name>
<feature type="compositionally biased region" description="Low complexity" evidence="1">
    <location>
        <begin position="360"/>
        <end position="369"/>
    </location>
</feature>
<feature type="region of interest" description="Disordered" evidence="1">
    <location>
        <begin position="242"/>
        <end position="373"/>
    </location>
</feature>
<dbReference type="Proteomes" id="UP001265746">
    <property type="component" value="Unassembled WGS sequence"/>
</dbReference>
<feature type="compositionally biased region" description="Low complexity" evidence="1">
    <location>
        <begin position="921"/>
        <end position="931"/>
    </location>
</feature>
<evidence type="ECO:0000256" key="1">
    <source>
        <dbReference type="SAM" id="MobiDB-lite"/>
    </source>
</evidence>
<keyword evidence="3" id="KW-1185">Reference proteome</keyword>
<accession>A0AAD9S5X3</accession>
<feature type="region of interest" description="Disordered" evidence="1">
    <location>
        <begin position="1"/>
        <end position="59"/>
    </location>
</feature>
<sequence length="1037" mass="114936">MNFFNWARGSDGPAPSVAGQPPGQAPDGAGAGAGAGARSRPAPLDLNNNAMTDDEKWTRSKNRWRLAIKPDDPDFVQQRRVFEDALDPGSGQSIDDILTAHFARYEAQKFSGYVERKREPDLYRQQRSDADAYNTLLKRPPWDQEAPNAFLAFKLTMLYFGFPVEPMKMNDFFRLPPGSGLFGIDDDDDDDDLDDNRTFIPEDMRPLRFLNNYENRSYGADNGHREPPPRCLMPDPTYEAFYGLPYNPPPEGQQVGHEDTGTGSQADMRIRGRGLGEDDDVDLMSEDSIDGASFSSDSLLPDAPEDDGGDTGVLNLRGGAGRAAPDDGIAQNHTHNHHRNQNWQTQTGQAQDTHHHHQNGHTQTGQLGHDQGILDQGVPHLATAVDAFQSGKYYRERSYASPMSVQVGDQHPKFPINAPAIEQIRRPQAAGGLEADSMPIVSTQIMTPTEQRALQQAFFQMRAIALNRGQQCPHPGCDAYFPVGPNNMAAFHAHLDEKHVGTHCPFCTETLFSYWSEAQKEKHFVSKHSEYFTKRGDLLREAMLAASTPSKGNVHRREEQYNFCPRCGRDHQTLSSKADRVHHDNACFPGNEATVPTTQYCKRCGQPEHVLVGTGIDTQRQQHQCTAAGTDPDHQEPASAIFCPQCALKCHELPVSYGRRHLFHCKPLGSRADSWCPWCGIDLKSGPLPIRLKHLAGCALRPASGQNPIDTDSGIPHESPRDVRAHRLVHGFSNLGRNNGRERLRVPPKCPVDGCDADLSTWNARGLYLHFQTHPENTLEAGGGLKSCPFCKCDFGMRGWTTNVEKQQHFQDHLEGRFKRLLADEVIGTNPDRESAIVRDAILTRDNDEFDQQAEINSLLAETVQQAESIKHLSTELRKVRVVEPRRERRPVPETVNLSTPRGTGSGGPHMPITPPFPVVAARRGAARASRPNTSSRTPASVSKRKDGYDGQLAGRPEKKSKIVQQGPSSTTISGFATGRHLSTSVPAAGEDDNYDDEDDDDDDDEGLEEVDMDDGIVDEDEDDYDSYSDDHDELAD</sequence>
<dbReference type="AlphaFoldDB" id="A0AAD9S5X3"/>